<name>A0ABS1YNH4_9ACTN</name>
<evidence type="ECO:0000256" key="2">
    <source>
        <dbReference type="ARBA" id="ARBA00022527"/>
    </source>
</evidence>
<evidence type="ECO:0000313" key="9">
    <source>
        <dbReference type="Proteomes" id="UP000622245"/>
    </source>
</evidence>
<evidence type="ECO:0000256" key="1">
    <source>
        <dbReference type="ARBA" id="ARBA00012513"/>
    </source>
</evidence>
<sequence length="427" mass="46311">MRWRPGELILDLYEVLDQPREGGMGLVYRVRHGSWGTDLAVKVPRPEQLTTELKRGRFETEAGTWVGLGLHPHVVSCAYVRRVDGLPCVFAEWVAGGSLEHIVRTGRLHPDPGDQGSDFLARALDLAVQSAWGIDHAHRQGLIHQDVKPANIMVDLDGGWTAKVTDFGLAGARAAVETVADTLPETSLAASFGGMTPAYCSPEQAEAAAGARVTLTRATDVWSWALCVLEMFAGRRPCRYGQTAREAFADFLAGGESWPGARPMPPPIVDLLWRCFDVDPETRPRDLAELATAVTETYADTVGAPYPRVPPPAASLLAGSLSNQALSLLDLGRGAESEQLWRNAIDIDPHHASAVYNWALYRWRRGAITDQQVLAELRTAQEIAGERWQADHLPGFVHAERGDDEAAGRLLAAASASPDVRTAAGVL</sequence>
<dbReference type="Gene3D" id="1.25.40.10">
    <property type="entry name" value="Tetratricopeptide repeat domain"/>
    <property type="match status" value="1"/>
</dbReference>
<evidence type="ECO:0000256" key="5">
    <source>
        <dbReference type="ARBA" id="ARBA00022777"/>
    </source>
</evidence>
<dbReference type="EMBL" id="JAEVHL010000225">
    <property type="protein sequence ID" value="MBM0278985.1"/>
    <property type="molecule type" value="Genomic_DNA"/>
</dbReference>
<dbReference type="CDD" id="cd14014">
    <property type="entry name" value="STKc_PknB_like"/>
    <property type="match status" value="1"/>
</dbReference>
<dbReference type="InterPro" id="IPR011009">
    <property type="entry name" value="Kinase-like_dom_sf"/>
</dbReference>
<dbReference type="PROSITE" id="PS00108">
    <property type="entry name" value="PROTEIN_KINASE_ST"/>
    <property type="match status" value="1"/>
</dbReference>
<protein>
    <recommendedName>
        <fullName evidence="1">non-specific serine/threonine protein kinase</fullName>
        <ecNumber evidence="1">2.7.11.1</ecNumber>
    </recommendedName>
</protein>
<organism evidence="8 9">
    <name type="scientific">Micromonospora tarensis</name>
    <dbReference type="NCBI Taxonomy" id="2806100"/>
    <lineage>
        <taxon>Bacteria</taxon>
        <taxon>Bacillati</taxon>
        <taxon>Actinomycetota</taxon>
        <taxon>Actinomycetes</taxon>
        <taxon>Micromonosporales</taxon>
        <taxon>Micromonosporaceae</taxon>
        <taxon>Micromonospora</taxon>
    </lineage>
</organism>
<proteinExistence type="predicted"/>
<evidence type="ECO:0000256" key="4">
    <source>
        <dbReference type="ARBA" id="ARBA00022741"/>
    </source>
</evidence>
<gene>
    <name evidence="8" type="ORF">JM949_28750</name>
</gene>
<dbReference type="PANTHER" id="PTHR43289">
    <property type="entry name" value="MITOGEN-ACTIVATED PROTEIN KINASE KINASE KINASE 20-RELATED"/>
    <property type="match status" value="1"/>
</dbReference>
<keyword evidence="9" id="KW-1185">Reference proteome</keyword>
<feature type="non-terminal residue" evidence="8">
    <location>
        <position position="427"/>
    </location>
</feature>
<dbReference type="GO" id="GO:0004674">
    <property type="term" value="F:protein serine/threonine kinase activity"/>
    <property type="evidence" value="ECO:0007669"/>
    <property type="project" value="UniProtKB-KW"/>
</dbReference>
<dbReference type="Proteomes" id="UP000622245">
    <property type="component" value="Unassembled WGS sequence"/>
</dbReference>
<dbReference type="PROSITE" id="PS50011">
    <property type="entry name" value="PROTEIN_KINASE_DOM"/>
    <property type="match status" value="1"/>
</dbReference>
<dbReference type="InterPro" id="IPR011990">
    <property type="entry name" value="TPR-like_helical_dom_sf"/>
</dbReference>
<dbReference type="Gene3D" id="3.30.200.20">
    <property type="entry name" value="Phosphorylase Kinase, domain 1"/>
    <property type="match status" value="1"/>
</dbReference>
<evidence type="ECO:0000259" key="7">
    <source>
        <dbReference type="PROSITE" id="PS50011"/>
    </source>
</evidence>
<keyword evidence="5 8" id="KW-0418">Kinase</keyword>
<keyword evidence="3" id="KW-0808">Transferase</keyword>
<dbReference type="PANTHER" id="PTHR43289:SF6">
    <property type="entry name" value="SERINE_THREONINE-PROTEIN KINASE NEKL-3"/>
    <property type="match status" value="1"/>
</dbReference>
<dbReference type="Pfam" id="PF00069">
    <property type="entry name" value="Pkinase"/>
    <property type="match status" value="1"/>
</dbReference>
<dbReference type="Gene3D" id="1.10.510.10">
    <property type="entry name" value="Transferase(Phosphotransferase) domain 1"/>
    <property type="match status" value="1"/>
</dbReference>
<dbReference type="InterPro" id="IPR000719">
    <property type="entry name" value="Prot_kinase_dom"/>
</dbReference>
<comment type="caution">
    <text evidence="8">The sequence shown here is derived from an EMBL/GenBank/DDBJ whole genome shotgun (WGS) entry which is preliminary data.</text>
</comment>
<dbReference type="EC" id="2.7.11.1" evidence="1"/>
<keyword evidence="4" id="KW-0547">Nucleotide-binding</keyword>
<feature type="domain" description="Protein kinase" evidence="7">
    <location>
        <begin position="13"/>
        <end position="299"/>
    </location>
</feature>
<evidence type="ECO:0000256" key="6">
    <source>
        <dbReference type="ARBA" id="ARBA00022840"/>
    </source>
</evidence>
<keyword evidence="6" id="KW-0067">ATP-binding</keyword>
<dbReference type="SUPFAM" id="SSF48452">
    <property type="entry name" value="TPR-like"/>
    <property type="match status" value="1"/>
</dbReference>
<accession>A0ABS1YNH4</accession>
<evidence type="ECO:0000256" key="3">
    <source>
        <dbReference type="ARBA" id="ARBA00022679"/>
    </source>
</evidence>
<dbReference type="InterPro" id="IPR008271">
    <property type="entry name" value="Ser/Thr_kinase_AS"/>
</dbReference>
<reference evidence="8 9" key="1">
    <citation type="submission" date="2021-01" db="EMBL/GenBank/DDBJ databases">
        <title>Draft genome sequence of Micromonospora sp. strain STR1s_6.</title>
        <authorList>
            <person name="Karlyshev A."/>
            <person name="Jawad R."/>
        </authorList>
    </citation>
    <scope>NUCLEOTIDE SEQUENCE [LARGE SCALE GENOMIC DNA]</scope>
    <source>
        <strain evidence="8 9">STR1S-6</strain>
    </source>
</reference>
<keyword evidence="2 8" id="KW-0723">Serine/threonine-protein kinase</keyword>
<dbReference type="SUPFAM" id="SSF56112">
    <property type="entry name" value="Protein kinase-like (PK-like)"/>
    <property type="match status" value="1"/>
</dbReference>
<evidence type="ECO:0000313" key="8">
    <source>
        <dbReference type="EMBL" id="MBM0278985.1"/>
    </source>
</evidence>
<dbReference type="SMART" id="SM00220">
    <property type="entry name" value="S_TKc"/>
    <property type="match status" value="1"/>
</dbReference>
<dbReference type="RefSeq" id="WP_203151310.1">
    <property type="nucleotide sequence ID" value="NZ_JAEVHL010000225.1"/>
</dbReference>